<evidence type="ECO:0000313" key="4">
    <source>
        <dbReference type="Proteomes" id="UP001597079"/>
    </source>
</evidence>
<dbReference type="InterPro" id="IPR010841">
    <property type="entry name" value="EF-G-binding_N"/>
</dbReference>
<accession>A0ABW4JF66</accession>
<dbReference type="Gene3D" id="1.20.1280.250">
    <property type="match status" value="1"/>
</dbReference>
<dbReference type="Pfam" id="PF16571">
    <property type="entry name" value="FBP_C"/>
    <property type="match status" value="1"/>
</dbReference>
<dbReference type="CDD" id="cd16342">
    <property type="entry name" value="FusC_FusB"/>
    <property type="match status" value="1"/>
</dbReference>
<reference evidence="4" key="1">
    <citation type="journal article" date="2019" name="Int. J. Syst. Evol. Microbiol.">
        <title>The Global Catalogue of Microorganisms (GCM) 10K type strain sequencing project: providing services to taxonomists for standard genome sequencing and annotation.</title>
        <authorList>
            <consortium name="The Broad Institute Genomics Platform"/>
            <consortium name="The Broad Institute Genome Sequencing Center for Infectious Disease"/>
            <person name="Wu L."/>
            <person name="Ma J."/>
        </authorList>
    </citation>
    <scope>NUCLEOTIDE SEQUENCE [LARGE SCALE GENOMIC DNA]</scope>
    <source>
        <strain evidence="4">CGMCC 1.12286</strain>
    </source>
</reference>
<organism evidence="3 4">
    <name type="scientific">Alicyclobacillus fodiniaquatilis</name>
    <dbReference type="NCBI Taxonomy" id="1661150"/>
    <lineage>
        <taxon>Bacteria</taxon>
        <taxon>Bacillati</taxon>
        <taxon>Bacillota</taxon>
        <taxon>Bacilli</taxon>
        <taxon>Bacillales</taxon>
        <taxon>Alicyclobacillaceae</taxon>
        <taxon>Alicyclobacillus</taxon>
    </lineage>
</organism>
<keyword evidence="4" id="KW-1185">Reference proteome</keyword>
<gene>
    <name evidence="3" type="ORF">ACFSB2_09640</name>
</gene>
<dbReference type="InterPro" id="IPR032330">
    <property type="entry name" value="EF-G-binding_C"/>
</dbReference>
<dbReference type="InterPro" id="IPR038344">
    <property type="entry name" value="EF-G_N_sf"/>
</dbReference>
<evidence type="ECO:0000259" key="1">
    <source>
        <dbReference type="Pfam" id="PF07299"/>
    </source>
</evidence>
<evidence type="ECO:0000259" key="2">
    <source>
        <dbReference type="Pfam" id="PF16571"/>
    </source>
</evidence>
<proteinExistence type="predicted"/>
<feature type="domain" description="Elongation factor G-binding protein C-terminal treble-clef zinc-finger" evidence="2">
    <location>
        <begin position="104"/>
        <end position="201"/>
    </location>
</feature>
<dbReference type="RefSeq" id="WP_377942827.1">
    <property type="nucleotide sequence ID" value="NZ_JBHUCX010000024.1"/>
</dbReference>
<dbReference type="EMBL" id="JBHUCX010000024">
    <property type="protein sequence ID" value="MFD1674956.1"/>
    <property type="molecule type" value="Genomic_DNA"/>
</dbReference>
<evidence type="ECO:0000313" key="3">
    <source>
        <dbReference type="EMBL" id="MFD1674956.1"/>
    </source>
</evidence>
<dbReference type="Proteomes" id="UP001597079">
    <property type="component" value="Unassembled WGS sequence"/>
</dbReference>
<comment type="caution">
    <text evidence="3">The sequence shown here is derived from an EMBL/GenBank/DDBJ whole genome shotgun (WGS) entry which is preliminary data.</text>
</comment>
<sequence length="216" mass="24713">MEQFIRPYQFNIVKNELARLLQVVYFVGDYRVYATTKLMVVDKIMSLFPDISSDQASLFKGIEDIKGQKELNACLDHLKPYVIPFPRLTLDEVKKLFKKDKRFSPPDLGQIEWTHLIYLGWRDVKTHSIYFVYPYLGEMVGVKSKYLACDDTKQGTCSLCHGALKGSEVGLLVARTRSAAYKSVGNYMCLDSNACNQRLKAVEPLESFLTKVMSTR</sequence>
<dbReference type="Pfam" id="PF07299">
    <property type="entry name" value="EF-G-binding_N"/>
    <property type="match status" value="1"/>
</dbReference>
<name>A0ABW4JF66_9BACL</name>
<feature type="domain" description="Elongation factor G-binding protein N-terminal" evidence="1">
    <location>
        <begin position="4"/>
        <end position="86"/>
    </location>
</feature>
<protein>
    <submittedName>
        <fullName evidence="3">FusB/FusC family EF-G-binding protein</fullName>
    </submittedName>
</protein>